<dbReference type="GO" id="GO:0006139">
    <property type="term" value="P:nucleobase-containing compound metabolic process"/>
    <property type="evidence" value="ECO:0007669"/>
    <property type="project" value="InterPro"/>
</dbReference>
<dbReference type="InterPro" id="IPR051132">
    <property type="entry name" value="3-5_Exonuclease_domain"/>
</dbReference>
<dbReference type="GO" id="GO:0003676">
    <property type="term" value="F:nucleic acid binding"/>
    <property type="evidence" value="ECO:0007669"/>
    <property type="project" value="InterPro"/>
</dbReference>
<keyword evidence="2" id="KW-0479">Metal-binding</keyword>
<dbReference type="KEGG" id="blq:L21SP5_03458"/>
<dbReference type="Gene3D" id="3.30.420.10">
    <property type="entry name" value="Ribonuclease H-like superfamily/Ribonuclease H"/>
    <property type="match status" value="1"/>
</dbReference>
<keyword evidence="3" id="KW-0378">Hydrolase</keyword>
<dbReference type="Pfam" id="PF01612">
    <property type="entry name" value="DNA_pol_A_exo1"/>
    <property type="match status" value="1"/>
</dbReference>
<organism evidence="9 10">
    <name type="scientific">Salinivirga cyanobacteriivorans</name>
    <dbReference type="NCBI Taxonomy" id="1307839"/>
    <lineage>
        <taxon>Bacteria</taxon>
        <taxon>Pseudomonadati</taxon>
        <taxon>Bacteroidota</taxon>
        <taxon>Bacteroidia</taxon>
        <taxon>Bacteroidales</taxon>
        <taxon>Salinivirgaceae</taxon>
        <taxon>Salinivirga</taxon>
    </lineage>
</organism>
<dbReference type="Proteomes" id="UP000064893">
    <property type="component" value="Chromosome"/>
</dbReference>
<evidence type="ECO:0000259" key="8">
    <source>
        <dbReference type="SMART" id="SM00474"/>
    </source>
</evidence>
<evidence type="ECO:0000256" key="3">
    <source>
        <dbReference type="ARBA" id="ARBA00022801"/>
    </source>
</evidence>
<gene>
    <name evidence="9" type="ORF">L21SP5_03458</name>
</gene>
<protein>
    <recommendedName>
        <fullName evidence="6">3'-5' exonuclease</fullName>
    </recommendedName>
    <alternativeName>
        <fullName evidence="7">Werner Syndrome-like exonuclease</fullName>
    </alternativeName>
</protein>
<sequence length="195" mass="22343">MLRRTIDKETLNELPQGQFQGTIKVITRPEEVEEVIPEISIHDVLGFDTESKPAFKKGKQNGISLLQLSSDDTAWLFRLQQTGFPKSLVKLMATPTIRKIGAAILDDVRGLKRLKPFEDGGFIDLQKHVEEYGVEEKGVKKMAAIFLNMRISKRQRLTNWEAPLLTEPQLRYAATDAWVCLKIYQQMQMLKNNDK</sequence>
<keyword evidence="4" id="KW-0269">Exonuclease</keyword>
<dbReference type="SUPFAM" id="SSF53098">
    <property type="entry name" value="Ribonuclease H-like"/>
    <property type="match status" value="1"/>
</dbReference>
<reference evidence="9 10" key="1">
    <citation type="submission" date="2015-11" db="EMBL/GenBank/DDBJ databases">
        <title>Description and complete genome sequence of a novel strain predominating in hypersaline microbial mats and representing a new family of the Bacteriodetes phylum.</title>
        <authorList>
            <person name="Spring S."/>
            <person name="Bunk B."/>
            <person name="Sproer C."/>
            <person name="Klenk H.-P."/>
        </authorList>
    </citation>
    <scope>NUCLEOTIDE SEQUENCE [LARGE SCALE GENOMIC DNA]</scope>
    <source>
        <strain evidence="9 10">L21-Spi-D4</strain>
    </source>
</reference>
<dbReference type="STRING" id="1307839.L21SP5_03458"/>
<dbReference type="EMBL" id="CP013118">
    <property type="protein sequence ID" value="ALO17069.1"/>
    <property type="molecule type" value="Genomic_DNA"/>
</dbReference>
<keyword evidence="1" id="KW-0540">Nuclease</keyword>
<dbReference type="PANTHER" id="PTHR13620">
    <property type="entry name" value="3-5 EXONUCLEASE"/>
    <property type="match status" value="1"/>
</dbReference>
<dbReference type="GO" id="GO:0008408">
    <property type="term" value="F:3'-5' exonuclease activity"/>
    <property type="evidence" value="ECO:0007669"/>
    <property type="project" value="InterPro"/>
</dbReference>
<dbReference type="OrthoDB" id="9793333at2"/>
<dbReference type="RefSeq" id="WP_057954397.1">
    <property type="nucleotide sequence ID" value="NZ_CP013118.1"/>
</dbReference>
<name>A0A0S2I4G8_9BACT</name>
<dbReference type="InterPro" id="IPR036397">
    <property type="entry name" value="RNaseH_sf"/>
</dbReference>
<evidence type="ECO:0000313" key="9">
    <source>
        <dbReference type="EMBL" id="ALO17069.1"/>
    </source>
</evidence>
<dbReference type="PANTHER" id="PTHR13620:SF109">
    <property type="entry name" value="3'-5' EXONUCLEASE"/>
    <property type="match status" value="1"/>
</dbReference>
<dbReference type="InterPro" id="IPR002562">
    <property type="entry name" value="3'-5'_exonuclease_dom"/>
</dbReference>
<evidence type="ECO:0000256" key="1">
    <source>
        <dbReference type="ARBA" id="ARBA00022722"/>
    </source>
</evidence>
<dbReference type="InterPro" id="IPR012337">
    <property type="entry name" value="RNaseH-like_sf"/>
</dbReference>
<evidence type="ECO:0000256" key="4">
    <source>
        <dbReference type="ARBA" id="ARBA00022839"/>
    </source>
</evidence>
<evidence type="ECO:0000256" key="5">
    <source>
        <dbReference type="ARBA" id="ARBA00022842"/>
    </source>
</evidence>
<dbReference type="CDD" id="cd06141">
    <property type="entry name" value="WRN_exo"/>
    <property type="match status" value="1"/>
</dbReference>
<keyword evidence="10" id="KW-1185">Reference proteome</keyword>
<dbReference type="SMART" id="SM00474">
    <property type="entry name" value="35EXOc"/>
    <property type="match status" value="1"/>
</dbReference>
<feature type="domain" description="3'-5' exonuclease" evidence="8">
    <location>
        <begin position="23"/>
        <end position="192"/>
    </location>
</feature>
<dbReference type="GO" id="GO:0046872">
    <property type="term" value="F:metal ion binding"/>
    <property type="evidence" value="ECO:0007669"/>
    <property type="project" value="UniProtKB-KW"/>
</dbReference>
<proteinExistence type="predicted"/>
<dbReference type="AlphaFoldDB" id="A0A0S2I4G8"/>
<keyword evidence="5" id="KW-0460">Magnesium</keyword>
<evidence type="ECO:0000313" key="10">
    <source>
        <dbReference type="Proteomes" id="UP000064893"/>
    </source>
</evidence>
<accession>A0A0S2I4G8</accession>
<evidence type="ECO:0000256" key="7">
    <source>
        <dbReference type="ARBA" id="ARBA00042761"/>
    </source>
</evidence>
<evidence type="ECO:0000256" key="6">
    <source>
        <dbReference type="ARBA" id="ARBA00040531"/>
    </source>
</evidence>
<evidence type="ECO:0000256" key="2">
    <source>
        <dbReference type="ARBA" id="ARBA00022723"/>
    </source>
</evidence>